<keyword evidence="8" id="KW-1185">Reference proteome</keyword>
<dbReference type="InterPro" id="IPR053931">
    <property type="entry name" value="RapZ_C"/>
</dbReference>
<evidence type="ECO:0000259" key="5">
    <source>
        <dbReference type="Pfam" id="PF03668"/>
    </source>
</evidence>
<keyword evidence="3 4" id="KW-0342">GTP-binding</keyword>
<dbReference type="InterPro" id="IPR005337">
    <property type="entry name" value="RapZ-like"/>
</dbReference>
<accession>A0ABU8XM86</accession>
<dbReference type="Pfam" id="PF22740">
    <property type="entry name" value="PapZ_C"/>
    <property type="match status" value="1"/>
</dbReference>
<dbReference type="HAMAP" id="MF_00636">
    <property type="entry name" value="RapZ_like"/>
    <property type="match status" value="1"/>
</dbReference>
<reference evidence="7 8" key="1">
    <citation type="submission" date="2024-01" db="EMBL/GenBank/DDBJ databases">
        <title>Multi-omics insights into the function and evolution of sodium benzoate biodegradation pathways in Benzoatithermus flavus gen. nov., sp. nov. from hot spring.</title>
        <authorList>
            <person name="Hu C.-J."/>
            <person name="Li W.-J."/>
        </authorList>
    </citation>
    <scope>NUCLEOTIDE SEQUENCE [LARGE SCALE GENOMIC DNA]</scope>
    <source>
        <strain evidence="7 8">SYSU G07066</strain>
    </source>
</reference>
<evidence type="ECO:0000256" key="3">
    <source>
        <dbReference type="ARBA" id="ARBA00023134"/>
    </source>
</evidence>
<feature type="binding site" evidence="4">
    <location>
        <begin position="57"/>
        <end position="60"/>
    </location>
    <ligand>
        <name>GTP</name>
        <dbReference type="ChEBI" id="CHEBI:37565"/>
    </ligand>
</feature>
<dbReference type="Proteomes" id="UP001375743">
    <property type="component" value="Unassembled WGS sequence"/>
</dbReference>
<protein>
    <submittedName>
        <fullName evidence="7">RNase adapter RapZ</fullName>
    </submittedName>
</protein>
<proteinExistence type="inferred from homology"/>
<keyword evidence="1 4" id="KW-0547">Nucleotide-binding</keyword>
<evidence type="ECO:0000256" key="2">
    <source>
        <dbReference type="ARBA" id="ARBA00022840"/>
    </source>
</evidence>
<evidence type="ECO:0000256" key="1">
    <source>
        <dbReference type="ARBA" id="ARBA00022741"/>
    </source>
</evidence>
<dbReference type="SUPFAM" id="SSF52540">
    <property type="entry name" value="P-loop containing nucleoside triphosphate hydrolases"/>
    <property type="match status" value="1"/>
</dbReference>
<dbReference type="PANTHER" id="PTHR30448:SF0">
    <property type="entry name" value="RNASE ADAPTER PROTEIN RAPZ"/>
    <property type="match status" value="1"/>
</dbReference>
<gene>
    <name evidence="7" type="primary">rapZ</name>
    <name evidence="7" type="ORF">U1T56_02735</name>
</gene>
<sequence>MSDIVVVTGMSGAGRTSCLKILEDLGFEAVDNLPVNLLARISRSDESGPQRLAIGIDSRTRGFAPERLLMALTEVKAQPGLSPILLFLECEDEVLRRRFSETRRRHPLAEISAVGDALAAERRLMEPLKAAADILIDTSELSLPDLRRILAGRFGAEDRRLTIAVLSFAYRHGLPREADLVFDVRFLRNPHYVDALRPLTGLDAAVQEHIRADPDFAGFVGNLEALVLPLLPRYQNEGKSYLTIAFGCTGGKHRSVFLAEMTSEWLRRRGWNATTVHRELARGTQD</sequence>
<name>A0ABU8XM86_9PROT</name>
<feature type="domain" description="RapZ-like N-terminal" evidence="5">
    <location>
        <begin position="3"/>
        <end position="156"/>
    </location>
</feature>
<keyword evidence="2 4" id="KW-0067">ATP-binding</keyword>
<dbReference type="NCBIfam" id="NF003828">
    <property type="entry name" value="PRK05416.1"/>
    <property type="match status" value="1"/>
</dbReference>
<feature type="domain" description="RapZ C-terminal" evidence="6">
    <location>
        <begin position="162"/>
        <end position="280"/>
    </location>
</feature>
<dbReference type="PANTHER" id="PTHR30448">
    <property type="entry name" value="RNASE ADAPTER PROTEIN RAPZ"/>
    <property type="match status" value="1"/>
</dbReference>
<evidence type="ECO:0000256" key="4">
    <source>
        <dbReference type="HAMAP-Rule" id="MF_00636"/>
    </source>
</evidence>
<evidence type="ECO:0000313" key="8">
    <source>
        <dbReference type="Proteomes" id="UP001375743"/>
    </source>
</evidence>
<dbReference type="Pfam" id="PF03668">
    <property type="entry name" value="RapZ-like_N"/>
    <property type="match status" value="1"/>
</dbReference>
<evidence type="ECO:0000313" key="7">
    <source>
        <dbReference type="EMBL" id="MEK0082054.1"/>
    </source>
</evidence>
<dbReference type="RefSeq" id="WP_418157910.1">
    <property type="nucleotide sequence ID" value="NZ_JBBLZC010000002.1"/>
</dbReference>
<dbReference type="PIRSF" id="PIRSF005052">
    <property type="entry name" value="P-loopkin"/>
    <property type="match status" value="1"/>
</dbReference>
<feature type="binding site" evidence="4">
    <location>
        <begin position="9"/>
        <end position="16"/>
    </location>
    <ligand>
        <name>ATP</name>
        <dbReference type="ChEBI" id="CHEBI:30616"/>
    </ligand>
</feature>
<organism evidence="7 8">
    <name type="scientific">Benzoatithermus flavus</name>
    <dbReference type="NCBI Taxonomy" id="3108223"/>
    <lineage>
        <taxon>Bacteria</taxon>
        <taxon>Pseudomonadati</taxon>
        <taxon>Pseudomonadota</taxon>
        <taxon>Alphaproteobacteria</taxon>
        <taxon>Geminicoccales</taxon>
        <taxon>Geminicoccaceae</taxon>
        <taxon>Benzoatithermus</taxon>
    </lineage>
</organism>
<evidence type="ECO:0000259" key="6">
    <source>
        <dbReference type="Pfam" id="PF22740"/>
    </source>
</evidence>
<comment type="caution">
    <text evidence="7">The sequence shown here is derived from an EMBL/GenBank/DDBJ whole genome shotgun (WGS) entry which is preliminary data.</text>
</comment>
<dbReference type="InterPro" id="IPR053930">
    <property type="entry name" value="RapZ-like_N"/>
</dbReference>
<dbReference type="EMBL" id="JBBLZC010000002">
    <property type="protein sequence ID" value="MEK0082054.1"/>
    <property type="molecule type" value="Genomic_DNA"/>
</dbReference>
<dbReference type="InterPro" id="IPR027417">
    <property type="entry name" value="P-loop_NTPase"/>
</dbReference>